<dbReference type="EMBL" id="GECU01007643">
    <property type="protein sequence ID" value="JAT00064.1"/>
    <property type="molecule type" value="Transcribed_RNA"/>
</dbReference>
<dbReference type="GO" id="GO:0005666">
    <property type="term" value="C:RNA polymerase III complex"/>
    <property type="evidence" value="ECO:0007669"/>
    <property type="project" value="InterPro"/>
</dbReference>
<evidence type="ECO:0000256" key="7">
    <source>
        <dbReference type="ARBA" id="ARBA00043924"/>
    </source>
</evidence>
<dbReference type="InterPro" id="IPR010997">
    <property type="entry name" value="HRDC-like_sf"/>
</dbReference>
<evidence type="ECO:0000313" key="12">
    <source>
        <dbReference type="EMBL" id="JAS86872.1"/>
    </source>
</evidence>
<dbReference type="Pfam" id="PF03874">
    <property type="entry name" value="RNA_pol_Rpb4"/>
    <property type="match status" value="1"/>
</dbReference>
<dbReference type="PANTHER" id="PTHR15561">
    <property type="entry name" value="CALCITONIN GENE-RELATED PEPTIDE-RECEPTOR COMPONENT PROTEIN"/>
    <property type="match status" value="1"/>
</dbReference>
<evidence type="ECO:0000256" key="4">
    <source>
        <dbReference type="ARBA" id="ARBA00022478"/>
    </source>
</evidence>
<dbReference type="InterPro" id="IPR006590">
    <property type="entry name" value="RNA_pol_Rpb4/RPC9_core"/>
</dbReference>
<name>A0A1B6JME5_9HEMI</name>
<comment type="subunit">
    <text evidence="8">Component of the RNA polymerase III complex consisting of 17 subunits: a ten-subunit horseshoe-shaped catalytic core composed of POLR3A/RPC1, POLR3B/RPC2, POLR1C/RPAC1, POLR1D/RPAC2, POLR3K/RPC10, POLR2E/RPABC1, POLR2F/RPABC2, POLR2H/RPABC3, POLR2K/RPABC4 and POLR2L/RPABC5; a mobile stalk composed of two subunits POLR3H/RPC8 and CRCP/RPC9, protruding from the core and functioning primarily in transcription initiation; and additional subunits homologous to general transcription factors of the RNA polymerase II machinery, POLR3C/RPC3-POLR3F/RPC6-POLR3G/RPC7 heterotrimer required for transcription initiation and POLR3D/RPC4-POLR3E/RPC5 heterodimer involved in both transcription initiation and termination.</text>
</comment>
<keyword evidence="4" id="KW-0240">DNA-directed RNA polymerase</keyword>
<feature type="domain" description="RNA polymerase Rpb4/RPC9 core" evidence="10">
    <location>
        <begin position="1"/>
        <end position="124"/>
    </location>
</feature>
<protein>
    <recommendedName>
        <fullName evidence="3">DNA-directed RNA polymerase III subunit RPC9</fullName>
    </recommendedName>
</protein>
<comment type="function">
    <text evidence="7">Accessory protein for the calcitonin gene-related peptide (CGRP) receptor. It modulates CGRP responsiveness in a variety of tissues.</text>
</comment>
<dbReference type="InterPro" id="IPR038324">
    <property type="entry name" value="Rpb4/RPC9_sf"/>
</dbReference>
<dbReference type="Gene3D" id="1.20.1250.40">
    <property type="match status" value="1"/>
</dbReference>
<accession>A0A1B6JME5</accession>
<proteinExistence type="inferred from homology"/>
<gene>
    <name evidence="12" type="ORF">g.9166</name>
    <name evidence="11" type="ORF">g.9167</name>
    <name evidence="13" type="ORF">g.9168</name>
</gene>
<evidence type="ECO:0000256" key="1">
    <source>
        <dbReference type="ARBA" id="ARBA00004123"/>
    </source>
</evidence>
<reference evidence="13" key="1">
    <citation type="submission" date="2015-11" db="EMBL/GenBank/DDBJ databases">
        <title>De novo transcriptome assembly of four potential Pierce s Disease insect vectors from Arizona vineyards.</title>
        <authorList>
            <person name="Tassone E.E."/>
        </authorList>
    </citation>
    <scope>NUCLEOTIDE SEQUENCE</scope>
</reference>
<comment type="function">
    <text evidence="9">DNA-dependent RNA polymerase catalyzes the transcription of DNA into RNA using the four ribonucleoside triphosphates as substrates. Specific peripheric component of RNA polymerase III (Pol III) which synthesizes small non-coding RNAs including 5S rRNA, snRNAs, tRNAs and miRNAs from at least 500 distinct genomic loci. With POLR3H/RPC8 forms a mobile stalk that protrudes from Pol III core and functions primarily in transcription initiation. Pol III plays a key role in sensing and limiting infection by intracellular bacteria and DNA viruses. Acts as nuclear and cytosolic DNA sensor involved in innate immune response. Can sense non-self dsDNA that serves as template for transcription into dsRNA. The non-self RNA polymerase III transcripts, such as Epstein-Barr virus-encoded RNAs (EBERs) induce type I interferon and NF-kappa-B through the RIG-I pathway.</text>
</comment>
<evidence type="ECO:0000313" key="13">
    <source>
        <dbReference type="EMBL" id="JAT00064.1"/>
    </source>
</evidence>
<sequence>MEVKNVKAASLCNHEVLHLLNVLKERPQEQSAPLNKHLATIYYETNHFLQDSGFGDQTAAMISNMLLALKEFPVALTKEEKLMIINYPPTTNLQLSLIVRDADERMSEEQMQELLDLIKKHLLQELG</sequence>
<dbReference type="InterPro" id="IPR005574">
    <property type="entry name" value="Rpb4/RPC9"/>
</dbReference>
<organism evidence="13">
    <name type="scientific">Homalodisca liturata</name>
    <dbReference type="NCBI Taxonomy" id="320908"/>
    <lineage>
        <taxon>Eukaryota</taxon>
        <taxon>Metazoa</taxon>
        <taxon>Ecdysozoa</taxon>
        <taxon>Arthropoda</taxon>
        <taxon>Hexapoda</taxon>
        <taxon>Insecta</taxon>
        <taxon>Pterygota</taxon>
        <taxon>Neoptera</taxon>
        <taxon>Paraneoptera</taxon>
        <taxon>Hemiptera</taxon>
        <taxon>Auchenorrhyncha</taxon>
        <taxon>Membracoidea</taxon>
        <taxon>Cicadellidae</taxon>
        <taxon>Cicadellinae</taxon>
        <taxon>Proconiini</taxon>
        <taxon>Homalodisca</taxon>
    </lineage>
</organism>
<evidence type="ECO:0000259" key="10">
    <source>
        <dbReference type="SMART" id="SM00657"/>
    </source>
</evidence>
<keyword evidence="5" id="KW-0804">Transcription</keyword>
<dbReference type="InterPro" id="IPR038846">
    <property type="entry name" value="RPC9"/>
</dbReference>
<dbReference type="AlphaFoldDB" id="A0A1B6JME5"/>
<dbReference type="EMBL" id="GECU01020834">
    <property type="protein sequence ID" value="JAS86872.1"/>
    <property type="molecule type" value="Transcribed_RNA"/>
</dbReference>
<comment type="similarity">
    <text evidence="2">Belongs to the eukaryotic RPC9 RNA polymerase subunit family.</text>
</comment>
<evidence type="ECO:0000256" key="5">
    <source>
        <dbReference type="ARBA" id="ARBA00023163"/>
    </source>
</evidence>
<evidence type="ECO:0000256" key="6">
    <source>
        <dbReference type="ARBA" id="ARBA00023242"/>
    </source>
</evidence>
<comment type="subcellular location">
    <subcellularLocation>
        <location evidence="1">Nucleus</location>
    </subcellularLocation>
</comment>
<evidence type="ECO:0000256" key="8">
    <source>
        <dbReference type="ARBA" id="ARBA00044007"/>
    </source>
</evidence>
<dbReference type="EMBL" id="GECU01033995">
    <property type="protein sequence ID" value="JAS73711.1"/>
    <property type="molecule type" value="Transcribed_RNA"/>
</dbReference>
<dbReference type="GO" id="GO:0000166">
    <property type="term" value="F:nucleotide binding"/>
    <property type="evidence" value="ECO:0007669"/>
    <property type="project" value="InterPro"/>
</dbReference>
<dbReference type="SUPFAM" id="SSF47819">
    <property type="entry name" value="HRDC-like"/>
    <property type="match status" value="1"/>
</dbReference>
<dbReference type="SMART" id="SM00657">
    <property type="entry name" value="RPOL4c"/>
    <property type="match status" value="1"/>
</dbReference>
<keyword evidence="6" id="KW-0539">Nucleus</keyword>
<evidence type="ECO:0000256" key="9">
    <source>
        <dbReference type="ARBA" id="ARBA00045808"/>
    </source>
</evidence>
<evidence type="ECO:0000313" key="11">
    <source>
        <dbReference type="EMBL" id="JAS73711.1"/>
    </source>
</evidence>
<evidence type="ECO:0000256" key="2">
    <source>
        <dbReference type="ARBA" id="ARBA00006898"/>
    </source>
</evidence>
<dbReference type="PANTHER" id="PTHR15561:SF0">
    <property type="entry name" value="DNA-DIRECTED RNA POLYMERASE III SUBUNIT RPC9"/>
    <property type="match status" value="1"/>
</dbReference>
<dbReference type="GO" id="GO:0006384">
    <property type="term" value="P:transcription initiation at RNA polymerase III promoter"/>
    <property type="evidence" value="ECO:0007669"/>
    <property type="project" value="InterPro"/>
</dbReference>
<evidence type="ECO:0000256" key="3">
    <source>
        <dbReference type="ARBA" id="ARBA00016672"/>
    </source>
</evidence>